<dbReference type="GO" id="GO:0048015">
    <property type="term" value="P:phosphatidylinositol-mediated signaling"/>
    <property type="evidence" value="ECO:0007669"/>
    <property type="project" value="TreeGrafter"/>
</dbReference>
<keyword evidence="2" id="KW-0418">Kinase</keyword>
<organism evidence="5">
    <name type="scientific">Pseudo-nitzschia australis</name>
    <dbReference type="NCBI Taxonomy" id="44445"/>
    <lineage>
        <taxon>Eukaryota</taxon>
        <taxon>Sar</taxon>
        <taxon>Stramenopiles</taxon>
        <taxon>Ochrophyta</taxon>
        <taxon>Bacillariophyta</taxon>
        <taxon>Bacillariophyceae</taxon>
        <taxon>Bacillariophycidae</taxon>
        <taxon>Bacillariales</taxon>
        <taxon>Bacillariaceae</taxon>
        <taxon>Pseudo-nitzschia</taxon>
    </lineage>
</organism>
<dbReference type="Gene3D" id="1.10.1070.11">
    <property type="entry name" value="Phosphatidylinositol 3-/4-kinase, catalytic domain"/>
    <property type="match status" value="1"/>
</dbReference>
<dbReference type="PROSITE" id="PS50290">
    <property type="entry name" value="PI3_4_KINASE_3"/>
    <property type="match status" value="1"/>
</dbReference>
<feature type="transmembrane region" description="Helical" evidence="3">
    <location>
        <begin position="48"/>
        <end position="77"/>
    </location>
</feature>
<dbReference type="InterPro" id="IPR000403">
    <property type="entry name" value="PI3/4_kinase_cat_dom"/>
</dbReference>
<keyword evidence="3" id="KW-0472">Membrane</keyword>
<dbReference type="InterPro" id="IPR036940">
    <property type="entry name" value="PI3/4_kinase_cat_sf"/>
</dbReference>
<dbReference type="InterPro" id="IPR015433">
    <property type="entry name" value="PI3/4_kinase"/>
</dbReference>
<evidence type="ECO:0000259" key="4">
    <source>
        <dbReference type="PROSITE" id="PS50290"/>
    </source>
</evidence>
<dbReference type="GO" id="GO:0000407">
    <property type="term" value="C:phagophore assembly site"/>
    <property type="evidence" value="ECO:0007669"/>
    <property type="project" value="TreeGrafter"/>
</dbReference>
<dbReference type="PANTHER" id="PTHR10048">
    <property type="entry name" value="PHOSPHATIDYLINOSITOL KINASE"/>
    <property type="match status" value="1"/>
</dbReference>
<evidence type="ECO:0000256" key="2">
    <source>
        <dbReference type="ARBA" id="ARBA00022777"/>
    </source>
</evidence>
<dbReference type="EMBL" id="HBIX01010505">
    <property type="protein sequence ID" value="CAE0715193.1"/>
    <property type="molecule type" value="Transcribed_RNA"/>
</dbReference>
<dbReference type="GO" id="GO:0034272">
    <property type="term" value="C:phosphatidylinositol 3-kinase complex, class III, type II"/>
    <property type="evidence" value="ECO:0007669"/>
    <property type="project" value="TreeGrafter"/>
</dbReference>
<dbReference type="SUPFAM" id="SSF56112">
    <property type="entry name" value="Protein kinase-like (PK-like)"/>
    <property type="match status" value="1"/>
</dbReference>
<dbReference type="GO" id="GO:0016303">
    <property type="term" value="F:1-phosphatidylinositol-3-kinase activity"/>
    <property type="evidence" value="ECO:0007669"/>
    <property type="project" value="TreeGrafter"/>
</dbReference>
<dbReference type="SMART" id="SM00146">
    <property type="entry name" value="PI3Kc"/>
    <property type="match status" value="1"/>
</dbReference>
<feature type="transmembrane region" description="Helical" evidence="3">
    <location>
        <begin position="16"/>
        <end position="36"/>
    </location>
</feature>
<keyword evidence="3" id="KW-1133">Transmembrane helix</keyword>
<evidence type="ECO:0000313" key="5">
    <source>
        <dbReference type="EMBL" id="CAE0715193.1"/>
    </source>
</evidence>
<sequence>MHCNAIGWNGMGWDEMTIILVCVVLLSMDILSTGSSSPTRRANYANSFLNVFVCSLTIYLSIYLSFCVGGCVLTYLMGVGDRHLDNLMITKTGRFFHIDFGFLFGRDPKPLPPAFRLTREMVEGMGGSESAEYRQFCSLACQAFNALRKSAGLVLNLLHLMSDAGIEDLSNNPSADADGVIAKVEERFRLDLTDEQAERFFLTLINDSLSALAPRLMDVFHSIAVARR</sequence>
<keyword evidence="1" id="KW-0808">Transferase</keyword>
<evidence type="ECO:0000256" key="1">
    <source>
        <dbReference type="ARBA" id="ARBA00022679"/>
    </source>
</evidence>
<evidence type="ECO:0000256" key="3">
    <source>
        <dbReference type="SAM" id="Phobius"/>
    </source>
</evidence>
<proteinExistence type="predicted"/>
<dbReference type="Pfam" id="PF00454">
    <property type="entry name" value="PI3_PI4_kinase"/>
    <property type="match status" value="1"/>
</dbReference>
<gene>
    <name evidence="5" type="ORF">PAUS00366_LOCUS7945</name>
</gene>
<dbReference type="InterPro" id="IPR011009">
    <property type="entry name" value="Kinase-like_dom_sf"/>
</dbReference>
<dbReference type="GO" id="GO:0000045">
    <property type="term" value="P:autophagosome assembly"/>
    <property type="evidence" value="ECO:0007669"/>
    <property type="project" value="TreeGrafter"/>
</dbReference>
<dbReference type="GO" id="GO:0005768">
    <property type="term" value="C:endosome"/>
    <property type="evidence" value="ECO:0007669"/>
    <property type="project" value="TreeGrafter"/>
</dbReference>
<dbReference type="AlphaFoldDB" id="A0A7S4AHQ2"/>
<protein>
    <recommendedName>
        <fullName evidence="4">PI3K/PI4K catalytic domain-containing protein</fullName>
    </recommendedName>
</protein>
<dbReference type="GO" id="GO:0034271">
    <property type="term" value="C:phosphatidylinositol 3-kinase complex, class III, type I"/>
    <property type="evidence" value="ECO:0007669"/>
    <property type="project" value="TreeGrafter"/>
</dbReference>
<accession>A0A7S4AHQ2</accession>
<reference evidence="5" key="1">
    <citation type="submission" date="2021-01" db="EMBL/GenBank/DDBJ databases">
        <authorList>
            <person name="Corre E."/>
            <person name="Pelletier E."/>
            <person name="Niang G."/>
            <person name="Scheremetjew M."/>
            <person name="Finn R."/>
            <person name="Kale V."/>
            <person name="Holt S."/>
            <person name="Cochrane G."/>
            <person name="Meng A."/>
            <person name="Brown T."/>
            <person name="Cohen L."/>
        </authorList>
    </citation>
    <scope>NUCLEOTIDE SEQUENCE</scope>
    <source>
        <strain evidence="5">10249 10 AB</strain>
    </source>
</reference>
<keyword evidence="3" id="KW-0812">Transmembrane</keyword>
<dbReference type="GO" id="GO:0006897">
    <property type="term" value="P:endocytosis"/>
    <property type="evidence" value="ECO:0007669"/>
    <property type="project" value="TreeGrafter"/>
</dbReference>
<name>A0A7S4AHQ2_9STRA</name>
<dbReference type="PANTHER" id="PTHR10048:SF7">
    <property type="entry name" value="PHOSPHATIDYLINOSITOL 3-KINASE CATALYTIC SUBUNIT TYPE 3"/>
    <property type="match status" value="1"/>
</dbReference>
<feature type="domain" description="PI3K/PI4K catalytic" evidence="4">
    <location>
        <begin position="1"/>
        <end position="213"/>
    </location>
</feature>
<dbReference type="GO" id="GO:0005777">
    <property type="term" value="C:peroxisome"/>
    <property type="evidence" value="ECO:0007669"/>
    <property type="project" value="TreeGrafter"/>
</dbReference>